<dbReference type="OrthoDB" id="290386at2759"/>
<accession>A0A8S1RUG2</accession>
<evidence type="ECO:0000256" key="1">
    <source>
        <dbReference type="SAM" id="MobiDB-lite"/>
    </source>
</evidence>
<dbReference type="CDD" id="cd10527">
    <property type="entry name" value="SET_LSMT"/>
    <property type="match status" value="1"/>
</dbReference>
<dbReference type="AlphaFoldDB" id="A0A8S1RUG2"/>
<feature type="compositionally biased region" description="Acidic residues" evidence="1">
    <location>
        <begin position="322"/>
        <end position="332"/>
    </location>
</feature>
<dbReference type="PANTHER" id="PTHR13271:SF153">
    <property type="entry name" value="SET DOMAIN-CONTAINING PROTEIN"/>
    <property type="match status" value="1"/>
</dbReference>
<sequence>MFNSQKTQELCNQEKYIHFIKWCKENGALISDEVQYPSAFGAQGYTGISAKMNIAANKVIIAIPNKLIISHHKVLKSELSDMFKAHKPFFDDQITADAEFNCLALYIFYHKLQGEKSFWYPYLNVVEQHTMFEWRNRDLFNLQDQSLIDEFMYIQSEMDKSWYKFKGVMNKYPQYFGCLTEEHKDMFYWSNEFVMTRCFGWTLPSTSLVPMADMLNHSNINPATYHLINRLIEQNGQPNNRYTLKRERIDLKLLELDFKIDPKYQIRNTQEAYIQTNKQLLVHEFEGQTTRDKINQINYNVLKLWKEKQAWELDFESSSQSEDNDTDSEDEDKIDKLTQIRKKELKIIQEKNTKLDQKYTQKCQDIITSIIPKNAQYKQTQSTIQIKGKRTFEEDLEKDQNSSESSDDSEKDFDWYNDDDDQVYFCITTAGQIQQGEQIYTFYGRRNNRFLLLWYGFTMNNNKYNSFNLRLWLNPEPMPMNDQIYSKIIVTDIVNLNHLKYGQINGVPINQLSKEIKLKGSKLQEDLIIYVRLFLMAYYIGQDANSILLTIPVSIDFEIQVFDFTLKLLSYLAQKFKSPYQEDLNLNLNNLKCEEYFALNYRIGQKELILLQINHIMEALKLLRMLKQQPKLNIKEYFMQQSNSVEKMRALRYYIKYL</sequence>
<name>A0A8S1RUG2_9CILI</name>
<dbReference type="InterPro" id="IPR050600">
    <property type="entry name" value="SETD3_SETD6_MTase"/>
</dbReference>
<proteinExistence type="predicted"/>
<dbReference type="Proteomes" id="UP000689195">
    <property type="component" value="Unassembled WGS sequence"/>
</dbReference>
<evidence type="ECO:0000313" key="2">
    <source>
        <dbReference type="EMBL" id="CAD8131678.1"/>
    </source>
</evidence>
<dbReference type="FunFam" id="3.90.1410.10:FF:000038">
    <property type="entry name" value="Uncharacterized protein"/>
    <property type="match status" value="1"/>
</dbReference>
<gene>
    <name evidence="2" type="ORF">PPENT_87.1.T0010231</name>
</gene>
<organism evidence="2 3">
    <name type="scientific">Paramecium pentaurelia</name>
    <dbReference type="NCBI Taxonomy" id="43138"/>
    <lineage>
        <taxon>Eukaryota</taxon>
        <taxon>Sar</taxon>
        <taxon>Alveolata</taxon>
        <taxon>Ciliophora</taxon>
        <taxon>Intramacronucleata</taxon>
        <taxon>Oligohymenophorea</taxon>
        <taxon>Peniculida</taxon>
        <taxon>Parameciidae</taxon>
        <taxon>Paramecium</taxon>
    </lineage>
</organism>
<dbReference type="EMBL" id="CAJJDO010000001">
    <property type="protein sequence ID" value="CAD8131678.1"/>
    <property type="molecule type" value="Genomic_DNA"/>
</dbReference>
<feature type="region of interest" description="Disordered" evidence="1">
    <location>
        <begin position="316"/>
        <end position="335"/>
    </location>
</feature>
<reference evidence="2" key="1">
    <citation type="submission" date="2021-01" db="EMBL/GenBank/DDBJ databases">
        <authorList>
            <consortium name="Genoscope - CEA"/>
            <person name="William W."/>
        </authorList>
    </citation>
    <scope>NUCLEOTIDE SEQUENCE</scope>
</reference>
<evidence type="ECO:0000313" key="3">
    <source>
        <dbReference type="Proteomes" id="UP000689195"/>
    </source>
</evidence>
<dbReference type="PANTHER" id="PTHR13271">
    <property type="entry name" value="UNCHARACTERIZED PUTATIVE METHYLTRANSFERASE"/>
    <property type="match status" value="1"/>
</dbReference>
<feature type="compositionally biased region" description="Basic and acidic residues" evidence="1">
    <location>
        <begin position="391"/>
        <end position="401"/>
    </location>
</feature>
<evidence type="ECO:0008006" key="4">
    <source>
        <dbReference type="Google" id="ProtNLM"/>
    </source>
</evidence>
<protein>
    <recommendedName>
        <fullName evidence="4">SET domain-containing protein</fullName>
    </recommendedName>
</protein>
<feature type="region of interest" description="Disordered" evidence="1">
    <location>
        <begin position="391"/>
        <end position="413"/>
    </location>
</feature>
<dbReference type="GO" id="GO:0016279">
    <property type="term" value="F:protein-lysine N-methyltransferase activity"/>
    <property type="evidence" value="ECO:0007669"/>
    <property type="project" value="TreeGrafter"/>
</dbReference>
<comment type="caution">
    <text evidence="2">The sequence shown here is derived from an EMBL/GenBank/DDBJ whole genome shotgun (WGS) entry which is preliminary data.</text>
</comment>
<keyword evidence="3" id="KW-1185">Reference proteome</keyword>